<keyword evidence="1" id="KW-0175">Coiled coil</keyword>
<name>A0A6L3SPV2_9HYPH</name>
<feature type="coiled-coil region" evidence="1">
    <location>
        <begin position="22"/>
        <end position="49"/>
    </location>
</feature>
<dbReference type="EMBL" id="VZZK01000050">
    <property type="protein sequence ID" value="KAB1072231.1"/>
    <property type="molecule type" value="Genomic_DNA"/>
</dbReference>
<organism evidence="2 3">
    <name type="scientific">Methylobacterium soli</name>
    <dbReference type="NCBI Taxonomy" id="553447"/>
    <lineage>
        <taxon>Bacteria</taxon>
        <taxon>Pseudomonadati</taxon>
        <taxon>Pseudomonadota</taxon>
        <taxon>Alphaproteobacteria</taxon>
        <taxon>Hyphomicrobiales</taxon>
        <taxon>Methylobacteriaceae</taxon>
        <taxon>Methylobacterium</taxon>
    </lineage>
</organism>
<accession>A0A6L3SPV2</accession>
<evidence type="ECO:0000313" key="3">
    <source>
        <dbReference type="Proteomes" id="UP000474159"/>
    </source>
</evidence>
<evidence type="ECO:0000313" key="2">
    <source>
        <dbReference type="EMBL" id="KAB1072231.1"/>
    </source>
</evidence>
<sequence>MAKADDPKKLERDAAEVTAKIVAAYEKLAGKLREKSHRAEDRLKSAKSENKRAMYRRRFELYGDAAQDLDERLRAVRGRLDRDNE</sequence>
<protein>
    <submittedName>
        <fullName evidence="2">Uncharacterized protein</fullName>
    </submittedName>
</protein>
<dbReference type="Proteomes" id="UP000474159">
    <property type="component" value="Unassembled WGS sequence"/>
</dbReference>
<comment type="caution">
    <text evidence="2">The sequence shown here is derived from an EMBL/GenBank/DDBJ whole genome shotgun (WGS) entry which is preliminary data.</text>
</comment>
<reference evidence="2 3" key="1">
    <citation type="submission" date="2019-09" db="EMBL/GenBank/DDBJ databases">
        <title>YIM 48816 draft genome.</title>
        <authorList>
            <person name="Jiang L."/>
        </authorList>
    </citation>
    <scope>NUCLEOTIDE SEQUENCE [LARGE SCALE GENOMIC DNA]</scope>
    <source>
        <strain evidence="2 3">YIM 48816</strain>
    </source>
</reference>
<dbReference type="OrthoDB" id="8000318at2"/>
<keyword evidence="3" id="KW-1185">Reference proteome</keyword>
<dbReference type="AlphaFoldDB" id="A0A6L3SPV2"/>
<proteinExistence type="predicted"/>
<dbReference type="RefSeq" id="WP_151004715.1">
    <property type="nucleotide sequence ID" value="NZ_BPQY01000508.1"/>
</dbReference>
<gene>
    <name evidence="2" type="ORF">F6X53_28410</name>
</gene>
<evidence type="ECO:0000256" key="1">
    <source>
        <dbReference type="SAM" id="Coils"/>
    </source>
</evidence>